<name>A0A417YRI2_9BACI</name>
<proteinExistence type="predicted"/>
<dbReference type="AlphaFoldDB" id="A0A417YRI2"/>
<organism evidence="1 2">
    <name type="scientific">Neobacillus notoginsengisoli</name>
    <dbReference type="NCBI Taxonomy" id="1578198"/>
    <lineage>
        <taxon>Bacteria</taxon>
        <taxon>Bacillati</taxon>
        <taxon>Bacillota</taxon>
        <taxon>Bacilli</taxon>
        <taxon>Bacillales</taxon>
        <taxon>Bacillaceae</taxon>
        <taxon>Neobacillus</taxon>
    </lineage>
</organism>
<sequence length="75" mass="8375">MGEAGGRFCCFIRDPNEALEPSPASLPKNLGELNILCRLGNTVLKTPCYIEEAAELPIQRLFPYYFTLNGKNILE</sequence>
<protein>
    <submittedName>
        <fullName evidence="1">Uncharacterized protein</fullName>
    </submittedName>
</protein>
<dbReference type="EMBL" id="QWEG01000010">
    <property type="protein sequence ID" value="RHW37228.1"/>
    <property type="molecule type" value="Genomic_DNA"/>
</dbReference>
<comment type="caution">
    <text evidence="1">The sequence shown here is derived from an EMBL/GenBank/DDBJ whole genome shotgun (WGS) entry which is preliminary data.</text>
</comment>
<dbReference type="Proteomes" id="UP000284416">
    <property type="component" value="Unassembled WGS sequence"/>
</dbReference>
<accession>A0A417YRI2</accession>
<reference evidence="1 2" key="1">
    <citation type="journal article" date="2017" name="Int. J. Syst. Evol. Microbiol.">
        <title>Bacillus notoginsengisoli sp. nov., a novel bacterium isolated from the rhizosphere of Panax notoginseng.</title>
        <authorList>
            <person name="Zhang M.Y."/>
            <person name="Cheng J."/>
            <person name="Cai Y."/>
            <person name="Zhang T.Y."/>
            <person name="Wu Y.Y."/>
            <person name="Manikprabhu D."/>
            <person name="Li W.J."/>
            <person name="Zhang Y.X."/>
        </authorList>
    </citation>
    <scope>NUCLEOTIDE SEQUENCE [LARGE SCALE GENOMIC DNA]</scope>
    <source>
        <strain evidence="1 2">JCM 30743</strain>
    </source>
</reference>
<evidence type="ECO:0000313" key="2">
    <source>
        <dbReference type="Proteomes" id="UP000284416"/>
    </source>
</evidence>
<gene>
    <name evidence="1" type="ORF">D1B31_15770</name>
</gene>
<evidence type="ECO:0000313" key="1">
    <source>
        <dbReference type="EMBL" id="RHW37228.1"/>
    </source>
</evidence>
<keyword evidence="2" id="KW-1185">Reference proteome</keyword>